<evidence type="ECO:0000313" key="3">
    <source>
        <dbReference type="Proteomes" id="UP000244441"/>
    </source>
</evidence>
<name>A0A2S0VXY4_9ALTE</name>
<protein>
    <submittedName>
        <fullName evidence="2">Phosphodiesterase</fullName>
    </submittedName>
</protein>
<evidence type="ECO:0000259" key="1">
    <source>
        <dbReference type="PROSITE" id="PS51832"/>
    </source>
</evidence>
<keyword evidence="3" id="KW-1185">Reference proteome</keyword>
<dbReference type="AlphaFoldDB" id="A0A2S0VXY4"/>
<sequence>METLSIDNLKAGMYVVDVVETKGSFKVKTKGWVKSEAAIRQLKAKGILTVAIDPSKTIEQAQTKEEPTEPKQKIKHTTFEHEIQRADRLYNEAKNLQQKAFEDIAAGRAIDVEPVKEITKNCIDSIFRNQDALACMTRIREKDQYLMEHSLNVSILMSIFAKHLQLEPQLIQDLATGAFLHDIGKVKIPDEILNKPGKLTPEEFEVIKTHATHSLEILQNTQGLSAVSVQVAAEHHEKLNGTGYPKGLKGDEISQWGKMITIVDIYDAMTADRVYKKGMTPAAAFKFMKNMVPDELDEKLLNSFIQCVGIHPVGTVVKLTSGKLAIVTKSNKLNPLKPRVKVFYHAKHQHYTEPKDLDLAKIENDAIEASVKPEQFKVDLNKFFREAFVM</sequence>
<dbReference type="CDD" id="cd00077">
    <property type="entry name" value="HDc"/>
    <property type="match status" value="1"/>
</dbReference>
<dbReference type="PANTHER" id="PTHR43155">
    <property type="entry name" value="CYCLIC DI-GMP PHOSPHODIESTERASE PA4108-RELATED"/>
    <property type="match status" value="1"/>
</dbReference>
<dbReference type="Pfam" id="PF11871">
    <property type="entry name" value="DUF3391"/>
    <property type="match status" value="1"/>
</dbReference>
<gene>
    <name evidence="2" type="ORF">C2869_18660</name>
</gene>
<dbReference type="Proteomes" id="UP000244441">
    <property type="component" value="Chromosome"/>
</dbReference>
<dbReference type="Pfam" id="PF13487">
    <property type="entry name" value="HD_5"/>
    <property type="match status" value="1"/>
</dbReference>
<dbReference type="InterPro" id="IPR006675">
    <property type="entry name" value="HDIG_dom"/>
</dbReference>
<proteinExistence type="predicted"/>
<dbReference type="KEGG" id="cate:C2869_18660"/>
<dbReference type="RefSeq" id="WP_108605125.1">
    <property type="nucleotide sequence ID" value="NZ_CP026604.1"/>
</dbReference>
<dbReference type="NCBIfam" id="TIGR00277">
    <property type="entry name" value="HDIG"/>
    <property type="match status" value="1"/>
</dbReference>
<dbReference type="InterPro" id="IPR037522">
    <property type="entry name" value="HD_GYP_dom"/>
</dbReference>
<dbReference type="InterPro" id="IPR003607">
    <property type="entry name" value="HD/PDEase_dom"/>
</dbReference>
<dbReference type="InterPro" id="IPR021812">
    <property type="entry name" value="DUF3391"/>
</dbReference>
<dbReference type="EMBL" id="CP026604">
    <property type="protein sequence ID" value="AWB69087.1"/>
    <property type="molecule type" value="Genomic_DNA"/>
</dbReference>
<dbReference type="PANTHER" id="PTHR43155:SF2">
    <property type="entry name" value="CYCLIC DI-GMP PHOSPHODIESTERASE PA4108"/>
    <property type="match status" value="1"/>
</dbReference>
<dbReference type="Gene3D" id="1.10.3210.10">
    <property type="entry name" value="Hypothetical protein af1432"/>
    <property type="match status" value="1"/>
</dbReference>
<feature type="domain" description="HD-GYP" evidence="1">
    <location>
        <begin position="124"/>
        <end position="320"/>
    </location>
</feature>
<dbReference type="SMART" id="SM00471">
    <property type="entry name" value="HDc"/>
    <property type="match status" value="1"/>
</dbReference>
<dbReference type="OrthoDB" id="9764808at2"/>
<dbReference type="SUPFAM" id="SSF109604">
    <property type="entry name" value="HD-domain/PDEase-like"/>
    <property type="match status" value="1"/>
</dbReference>
<organism evidence="2 3">
    <name type="scientific">Saccharobesus litoralis</name>
    <dbReference type="NCBI Taxonomy" id="2172099"/>
    <lineage>
        <taxon>Bacteria</taxon>
        <taxon>Pseudomonadati</taxon>
        <taxon>Pseudomonadota</taxon>
        <taxon>Gammaproteobacteria</taxon>
        <taxon>Alteromonadales</taxon>
        <taxon>Alteromonadaceae</taxon>
        <taxon>Saccharobesus</taxon>
    </lineage>
</organism>
<evidence type="ECO:0000313" key="2">
    <source>
        <dbReference type="EMBL" id="AWB69087.1"/>
    </source>
</evidence>
<reference evidence="2 3" key="1">
    <citation type="submission" date="2018-01" db="EMBL/GenBank/DDBJ databases">
        <title>Genome sequence of a Cantenovulum-like bacteria.</title>
        <authorList>
            <person name="Tan W.R."/>
            <person name="Lau N.-S."/>
            <person name="Go F."/>
            <person name="Amirul A.-A.A."/>
        </authorList>
    </citation>
    <scope>NUCLEOTIDE SEQUENCE [LARGE SCALE GENOMIC DNA]</scope>
    <source>
        <strain evidence="2 3">CCB-QB4</strain>
    </source>
</reference>
<accession>A0A2S0VXY4</accession>
<dbReference type="GO" id="GO:0008081">
    <property type="term" value="F:phosphoric diester hydrolase activity"/>
    <property type="evidence" value="ECO:0007669"/>
    <property type="project" value="UniProtKB-ARBA"/>
</dbReference>
<dbReference type="PROSITE" id="PS51832">
    <property type="entry name" value="HD_GYP"/>
    <property type="match status" value="1"/>
</dbReference>